<dbReference type="PANTHER" id="PTHR30480:SF13">
    <property type="entry name" value="BETA-HEXOSAMINIDASE"/>
    <property type="match status" value="1"/>
</dbReference>
<dbReference type="Gene3D" id="3.20.20.300">
    <property type="entry name" value="Glycoside hydrolase, family 3, N-terminal domain"/>
    <property type="match status" value="1"/>
</dbReference>
<name>A0A7G1HYM0_9BACT</name>
<feature type="domain" description="Glycoside hydrolase family 3 N-terminal" evidence="8">
    <location>
        <begin position="49"/>
        <end position="361"/>
    </location>
</feature>
<dbReference type="InterPro" id="IPR001466">
    <property type="entry name" value="Beta-lactam-related"/>
</dbReference>
<dbReference type="GO" id="GO:0009254">
    <property type="term" value="P:peptidoglycan turnover"/>
    <property type="evidence" value="ECO:0007669"/>
    <property type="project" value="TreeGrafter"/>
</dbReference>
<keyword evidence="10" id="KW-1185">Reference proteome</keyword>
<dbReference type="InterPro" id="IPR036962">
    <property type="entry name" value="Glyco_hydro_3_N_sf"/>
</dbReference>
<evidence type="ECO:0000256" key="4">
    <source>
        <dbReference type="ARBA" id="ARBA00022801"/>
    </source>
</evidence>
<dbReference type="Gene3D" id="3.40.50.1700">
    <property type="entry name" value="Glycoside hydrolase family 3 C-terminal domain"/>
    <property type="match status" value="1"/>
</dbReference>
<dbReference type="Proteomes" id="UP000594042">
    <property type="component" value="Chromosome"/>
</dbReference>
<keyword evidence="5" id="KW-0326">Glycosidase</keyword>
<evidence type="ECO:0000256" key="2">
    <source>
        <dbReference type="ARBA" id="ARBA00005336"/>
    </source>
</evidence>
<gene>
    <name evidence="9" type="ORF">Cop2CBH44_24660</name>
</gene>
<dbReference type="InterPro" id="IPR017853">
    <property type="entry name" value="GH"/>
</dbReference>
<comment type="similarity">
    <text evidence="2">Belongs to the glycosyl hydrolase 3 family.</text>
</comment>
<evidence type="ECO:0000313" key="10">
    <source>
        <dbReference type="Proteomes" id="UP000594042"/>
    </source>
</evidence>
<organism evidence="9 10">
    <name type="scientific">Coprobacter secundus subsp. similis</name>
    <dbReference type="NCBI Taxonomy" id="2751153"/>
    <lineage>
        <taxon>Bacteria</taxon>
        <taxon>Pseudomonadati</taxon>
        <taxon>Bacteroidota</taxon>
        <taxon>Bacteroidia</taxon>
        <taxon>Bacteroidales</taxon>
        <taxon>Barnesiellaceae</taxon>
        <taxon>Coprobacter</taxon>
    </lineage>
</organism>
<dbReference type="AlphaFoldDB" id="A0A7G1HYM0"/>
<dbReference type="SUPFAM" id="SSF52279">
    <property type="entry name" value="Beta-D-glucan exohydrolase, C-terminal domain"/>
    <property type="match status" value="1"/>
</dbReference>
<dbReference type="Pfam" id="PF00144">
    <property type="entry name" value="Beta-lactamase"/>
    <property type="match status" value="1"/>
</dbReference>
<dbReference type="EC" id="3.2.1.52" evidence="3"/>
<evidence type="ECO:0000256" key="1">
    <source>
        <dbReference type="ARBA" id="ARBA00001231"/>
    </source>
</evidence>
<evidence type="ECO:0000259" key="7">
    <source>
        <dbReference type="Pfam" id="PF00144"/>
    </source>
</evidence>
<sequence length="994" mass="110816">MKKAGLLIIYLICLSVHLFSMGKEPSLYRNIDEKQMEHWVDSVFDSMTFKERVGQLFVLGVDVNLSARNKELVKKYIQELKIGGILFTKGTAKAQAELTNYCQSLSKVPLMITLDGEWGLSMRLTDTPKFPINMTLGAIENDSLIYAYGKEVGRQCRRMGIHVNFAPVLDVNSNENNPVIGRRSFGESPEKVAHKAIAYARGLESEGVLSVGKHFPGHGDTSDDSHKTLPIVNQTRHHLEKFELVPFKKYINSGLGGLMVGHLNVPAFDNYSQLPASLSPAITDTLLQQKMKFKGLVFTDALEMKGASEFPNLAAKALLAGNDILLKPLSPITKMDELLKAIDDGVIPHSLIEEKCLKVLRYKYILGLNHYSAIPLKNLNEDLNTRQTQLLIQELYAAAITILKDTKEILPLKMLGQRTIAAVAVGKNDETPFQKMLGNYASVEPISLTGKMPTAKQSEIISQLDKYNTIIVGIHSGKKADITLARRICQNRNTILVFFTSPYQIKGYQDVIKKSQAVILAYEDNATAQEYAAQILFGGYGAQGKLPVNINNLFTLGKGTETQATRLGYTLPEATGMNSDSLDKIAPIVKEGISAKAFPGCQILIAHKGKIIYSKSFGYFDYAGTHPVQNTDVYDLASVTKATATLPAIMKLYDDHKLSFHQKLSNYIPQLKADTHKKQITIKDALYHETGLASTLSVFPLFLDRNSYGNHLYQKKRDNDYRIQIDRQLYAHKDARLRKDMFSTSRSDTFPINIAENLYATPKVPDTLFTCIVKSKTRNNKNYLYSCLNFILLQKAVENITQQPLNLFLNKNFYAPLGATTTTYLPLTHISRERIAPTENDALLRNQIIIGYPHDELAAFSGGVSGNAGLFSSANDLAKLLQMYLNQGEYGGERYISAHTVASFTRAKSENSRRGLGFDKPNTNKPEASPTCPEAPASVYGHTGFTGTAFWVDPDNDLIFIFLSNRVYAHRWNKNLMTLNIRPRIQSIIYSALK</sequence>
<dbReference type="InterPro" id="IPR012338">
    <property type="entry name" value="Beta-lactam/transpept-like"/>
</dbReference>
<evidence type="ECO:0000259" key="8">
    <source>
        <dbReference type="Pfam" id="PF00933"/>
    </source>
</evidence>
<evidence type="ECO:0000313" key="9">
    <source>
        <dbReference type="EMBL" id="BCI64113.1"/>
    </source>
</evidence>
<reference evidence="10" key="1">
    <citation type="submission" date="2020-07" db="EMBL/GenBank/DDBJ databases">
        <title>Complete genome sequencing of Coprobacter sp. strain 2CBH44.</title>
        <authorList>
            <person name="Sakamoto M."/>
            <person name="Murakami T."/>
            <person name="Mori H."/>
        </authorList>
    </citation>
    <scope>NUCLEOTIDE SEQUENCE [LARGE SCALE GENOMIC DNA]</scope>
    <source>
        <strain evidence="10">2CBH44</strain>
    </source>
</reference>
<dbReference type="KEGG" id="copr:Cop2CBH44_24660"/>
<dbReference type="InterPro" id="IPR050226">
    <property type="entry name" value="NagZ_Beta-hexosaminidase"/>
</dbReference>
<dbReference type="SUPFAM" id="SSF56601">
    <property type="entry name" value="beta-lactamase/transpeptidase-like"/>
    <property type="match status" value="1"/>
</dbReference>
<dbReference type="RefSeq" id="WP_200754924.1">
    <property type="nucleotide sequence ID" value="NZ_AP023322.1"/>
</dbReference>
<evidence type="ECO:0000256" key="6">
    <source>
        <dbReference type="SAM" id="MobiDB-lite"/>
    </source>
</evidence>
<dbReference type="InterPro" id="IPR036881">
    <property type="entry name" value="Glyco_hydro_3_C_sf"/>
</dbReference>
<comment type="catalytic activity">
    <reaction evidence="1">
        <text>Hydrolysis of terminal non-reducing N-acetyl-D-hexosamine residues in N-acetyl-beta-D-hexosaminides.</text>
        <dbReference type="EC" id="3.2.1.52"/>
    </reaction>
</comment>
<dbReference type="GO" id="GO:0004563">
    <property type="term" value="F:beta-N-acetylhexosaminidase activity"/>
    <property type="evidence" value="ECO:0007669"/>
    <property type="project" value="UniProtKB-EC"/>
</dbReference>
<feature type="domain" description="Beta-lactamase-related" evidence="7">
    <location>
        <begin position="588"/>
        <end position="969"/>
    </location>
</feature>
<dbReference type="Pfam" id="PF00933">
    <property type="entry name" value="Glyco_hydro_3"/>
    <property type="match status" value="1"/>
</dbReference>
<evidence type="ECO:0000256" key="5">
    <source>
        <dbReference type="ARBA" id="ARBA00023295"/>
    </source>
</evidence>
<accession>A0A7G1HYM0</accession>
<dbReference type="SUPFAM" id="SSF51445">
    <property type="entry name" value="(Trans)glycosidases"/>
    <property type="match status" value="1"/>
</dbReference>
<dbReference type="Gene3D" id="3.40.710.10">
    <property type="entry name" value="DD-peptidase/beta-lactamase superfamily"/>
    <property type="match status" value="1"/>
</dbReference>
<keyword evidence="4" id="KW-0378">Hydrolase</keyword>
<evidence type="ECO:0000256" key="3">
    <source>
        <dbReference type="ARBA" id="ARBA00012663"/>
    </source>
</evidence>
<protein>
    <recommendedName>
        <fullName evidence="3">beta-N-acetylhexosaminidase</fullName>
        <ecNumber evidence="3">3.2.1.52</ecNumber>
    </recommendedName>
</protein>
<dbReference type="EMBL" id="AP023322">
    <property type="protein sequence ID" value="BCI64113.1"/>
    <property type="molecule type" value="Genomic_DNA"/>
</dbReference>
<dbReference type="InterPro" id="IPR001764">
    <property type="entry name" value="Glyco_hydro_3_N"/>
</dbReference>
<feature type="region of interest" description="Disordered" evidence="6">
    <location>
        <begin position="912"/>
        <end position="933"/>
    </location>
</feature>
<dbReference type="GO" id="GO:0005975">
    <property type="term" value="P:carbohydrate metabolic process"/>
    <property type="evidence" value="ECO:0007669"/>
    <property type="project" value="InterPro"/>
</dbReference>
<proteinExistence type="inferred from homology"/>
<dbReference type="PANTHER" id="PTHR30480">
    <property type="entry name" value="BETA-HEXOSAMINIDASE-RELATED"/>
    <property type="match status" value="1"/>
</dbReference>